<evidence type="ECO:0000256" key="1">
    <source>
        <dbReference type="ARBA" id="ARBA00004123"/>
    </source>
</evidence>
<dbReference type="Proteomes" id="UP000245207">
    <property type="component" value="Unassembled WGS sequence"/>
</dbReference>
<keyword evidence="8" id="KW-1185">Reference proteome</keyword>
<evidence type="ECO:0000256" key="2">
    <source>
        <dbReference type="ARBA" id="ARBA00023015"/>
    </source>
</evidence>
<dbReference type="InterPro" id="IPR002100">
    <property type="entry name" value="TF_MADSbox"/>
</dbReference>
<evidence type="ECO:0000256" key="4">
    <source>
        <dbReference type="ARBA" id="ARBA00023163"/>
    </source>
</evidence>
<dbReference type="EMBL" id="PKPP01001385">
    <property type="protein sequence ID" value="PWA83150.1"/>
    <property type="molecule type" value="Genomic_DNA"/>
</dbReference>
<keyword evidence="3" id="KW-0238">DNA-binding</keyword>
<accession>A0A2U1PBP3</accession>
<evidence type="ECO:0000313" key="7">
    <source>
        <dbReference type="EMBL" id="PWA83150.1"/>
    </source>
</evidence>
<evidence type="ECO:0000259" key="6">
    <source>
        <dbReference type="PROSITE" id="PS50066"/>
    </source>
</evidence>
<keyword evidence="5" id="KW-0539">Nucleus</keyword>
<evidence type="ECO:0000313" key="8">
    <source>
        <dbReference type="Proteomes" id="UP000245207"/>
    </source>
</evidence>
<dbReference type="Gene3D" id="3.40.1810.10">
    <property type="entry name" value="Transcription factor, MADS-box"/>
    <property type="match status" value="1"/>
</dbReference>
<dbReference type="OrthoDB" id="1896642at2759"/>
<sequence length="277" mass="31047">MVSSSSASFDSTQVNNNTINNTIKKKISKGRQKIEIKKIEKKDSRLVTFSKRRAGLFKKAVELCVLTGAKVAILVNSPSGKVYVFDEYDLIDSYLNNINDIVETGQLGFQENEFSECYDDVSREMITSSSSNSEEELVDGMDIGQLEEYICSLEEMKKDAVTKADELKMNNNVPAMLGSEEMRKNEVVEANDSVMTNNIPAMLDSEEMKKNEVVEANDSVMIDSSQAMLDSDLPLDMSWLDSDLLDMSWIDSLETYSTSIMNTNDAFNLNFHHGVEV</sequence>
<proteinExistence type="predicted"/>
<dbReference type="AlphaFoldDB" id="A0A2U1PBP3"/>
<feature type="domain" description="MADS-box" evidence="6">
    <location>
        <begin position="29"/>
        <end position="89"/>
    </location>
</feature>
<dbReference type="SUPFAM" id="SSF55455">
    <property type="entry name" value="SRF-like"/>
    <property type="match status" value="1"/>
</dbReference>
<dbReference type="CDD" id="cd00120">
    <property type="entry name" value="MADS"/>
    <property type="match status" value="1"/>
</dbReference>
<dbReference type="GO" id="GO:0046983">
    <property type="term" value="F:protein dimerization activity"/>
    <property type="evidence" value="ECO:0007669"/>
    <property type="project" value="InterPro"/>
</dbReference>
<dbReference type="PANTHER" id="PTHR11945">
    <property type="entry name" value="MADS BOX PROTEIN"/>
    <property type="match status" value="1"/>
</dbReference>
<dbReference type="PANTHER" id="PTHR11945:SF723">
    <property type="entry name" value="AGAMOUS-LIKE MADS-BOX PROTEIN AGL62"/>
    <property type="match status" value="1"/>
</dbReference>
<evidence type="ECO:0000256" key="3">
    <source>
        <dbReference type="ARBA" id="ARBA00023125"/>
    </source>
</evidence>
<dbReference type="Pfam" id="PF00319">
    <property type="entry name" value="SRF-TF"/>
    <property type="match status" value="1"/>
</dbReference>
<gene>
    <name evidence="7" type="ORF">CTI12_AA172970</name>
</gene>
<dbReference type="GO" id="GO:0000981">
    <property type="term" value="F:DNA-binding transcription factor activity, RNA polymerase II-specific"/>
    <property type="evidence" value="ECO:0007669"/>
    <property type="project" value="TreeGrafter"/>
</dbReference>
<evidence type="ECO:0000256" key="5">
    <source>
        <dbReference type="ARBA" id="ARBA00023242"/>
    </source>
</evidence>
<name>A0A2U1PBP3_ARTAN</name>
<reference evidence="7 8" key="1">
    <citation type="journal article" date="2018" name="Mol. Plant">
        <title>The genome of Artemisia annua provides insight into the evolution of Asteraceae family and artemisinin biosynthesis.</title>
        <authorList>
            <person name="Shen Q."/>
            <person name="Zhang L."/>
            <person name="Liao Z."/>
            <person name="Wang S."/>
            <person name="Yan T."/>
            <person name="Shi P."/>
            <person name="Liu M."/>
            <person name="Fu X."/>
            <person name="Pan Q."/>
            <person name="Wang Y."/>
            <person name="Lv Z."/>
            <person name="Lu X."/>
            <person name="Zhang F."/>
            <person name="Jiang W."/>
            <person name="Ma Y."/>
            <person name="Chen M."/>
            <person name="Hao X."/>
            <person name="Li L."/>
            <person name="Tang Y."/>
            <person name="Lv G."/>
            <person name="Zhou Y."/>
            <person name="Sun X."/>
            <person name="Brodelius P.E."/>
            <person name="Rose J.K.C."/>
            <person name="Tang K."/>
        </authorList>
    </citation>
    <scope>NUCLEOTIDE SEQUENCE [LARGE SCALE GENOMIC DNA]</scope>
    <source>
        <strain evidence="8">cv. Huhao1</strain>
        <tissue evidence="7">Leaf</tissue>
    </source>
</reference>
<protein>
    <recommendedName>
        <fullName evidence="6">MADS-box domain-containing protein</fullName>
    </recommendedName>
</protein>
<dbReference type="PRINTS" id="PR00404">
    <property type="entry name" value="MADSDOMAIN"/>
</dbReference>
<dbReference type="GO" id="GO:0000978">
    <property type="term" value="F:RNA polymerase II cis-regulatory region sequence-specific DNA binding"/>
    <property type="evidence" value="ECO:0007669"/>
    <property type="project" value="TreeGrafter"/>
</dbReference>
<keyword evidence="2" id="KW-0805">Transcription regulation</keyword>
<dbReference type="GO" id="GO:0005634">
    <property type="term" value="C:nucleus"/>
    <property type="evidence" value="ECO:0007669"/>
    <property type="project" value="UniProtKB-SubCell"/>
</dbReference>
<organism evidence="7 8">
    <name type="scientific">Artemisia annua</name>
    <name type="common">Sweet wormwood</name>
    <dbReference type="NCBI Taxonomy" id="35608"/>
    <lineage>
        <taxon>Eukaryota</taxon>
        <taxon>Viridiplantae</taxon>
        <taxon>Streptophyta</taxon>
        <taxon>Embryophyta</taxon>
        <taxon>Tracheophyta</taxon>
        <taxon>Spermatophyta</taxon>
        <taxon>Magnoliopsida</taxon>
        <taxon>eudicotyledons</taxon>
        <taxon>Gunneridae</taxon>
        <taxon>Pentapetalae</taxon>
        <taxon>asterids</taxon>
        <taxon>campanulids</taxon>
        <taxon>Asterales</taxon>
        <taxon>Asteraceae</taxon>
        <taxon>Asteroideae</taxon>
        <taxon>Anthemideae</taxon>
        <taxon>Artemisiinae</taxon>
        <taxon>Artemisia</taxon>
    </lineage>
</organism>
<dbReference type="PROSITE" id="PS50066">
    <property type="entry name" value="MADS_BOX_2"/>
    <property type="match status" value="1"/>
</dbReference>
<comment type="subcellular location">
    <subcellularLocation>
        <location evidence="1">Nucleus</location>
    </subcellularLocation>
</comment>
<dbReference type="SMART" id="SM00432">
    <property type="entry name" value="MADS"/>
    <property type="match status" value="1"/>
</dbReference>
<comment type="caution">
    <text evidence="7">The sequence shown here is derived from an EMBL/GenBank/DDBJ whole genome shotgun (WGS) entry which is preliminary data.</text>
</comment>
<keyword evidence="4" id="KW-0804">Transcription</keyword>
<dbReference type="InterPro" id="IPR036879">
    <property type="entry name" value="TF_MADSbox_sf"/>
</dbReference>